<evidence type="ECO:0000256" key="2">
    <source>
        <dbReference type="ARBA" id="ARBA00022475"/>
    </source>
</evidence>
<evidence type="ECO:0000256" key="4">
    <source>
        <dbReference type="ARBA" id="ARBA00022692"/>
    </source>
</evidence>
<dbReference type="GO" id="GO:0005886">
    <property type="term" value="C:plasma membrane"/>
    <property type="evidence" value="ECO:0007669"/>
    <property type="project" value="UniProtKB-SubCell"/>
</dbReference>
<keyword evidence="8 11" id="KW-0675">Receptor</keyword>
<dbReference type="PANTHER" id="PTHR21137:SF35">
    <property type="entry name" value="ODORANT RECEPTOR 19A-RELATED"/>
    <property type="match status" value="1"/>
</dbReference>
<dbReference type="Pfam" id="PF02949">
    <property type="entry name" value="7tm_6"/>
    <property type="match status" value="1"/>
</dbReference>
<evidence type="ECO:0000256" key="3">
    <source>
        <dbReference type="ARBA" id="ARBA00022606"/>
    </source>
</evidence>
<evidence type="ECO:0000256" key="9">
    <source>
        <dbReference type="ARBA" id="ARBA00023224"/>
    </source>
</evidence>
<keyword evidence="5" id="KW-0552">Olfaction</keyword>
<evidence type="ECO:0000256" key="8">
    <source>
        <dbReference type="ARBA" id="ARBA00023170"/>
    </source>
</evidence>
<evidence type="ECO:0000256" key="5">
    <source>
        <dbReference type="ARBA" id="ARBA00022725"/>
    </source>
</evidence>
<keyword evidence="4 10" id="KW-0812">Transmembrane</keyword>
<evidence type="ECO:0000313" key="11">
    <source>
        <dbReference type="EMBL" id="AKC58573.1"/>
    </source>
</evidence>
<accession>A0A0E3Y6Z8</accession>
<sequence length="256" mass="29754">AKRTHFLYSTVQRMFVTLAILGIILYSFRPLATKGGLVFPSRIFVDLVGFQAVLLFSQYYFLLIIAAVVPGYDIIYICYSAHVIIQIRMLKYKFEHITKNVEIETINSYIRHHQFMLNIFDRMKGVYFWMLFFVYSLTLITGCSQLYILILGNTQLSDLLASAVFITALFFEFGLYTFPVEEIVSQFTDISSSVYKSLWYERALEDRKVLLYVMMKGQRQSYFSAGGLIEINVNTFGSVIRKIFSFYAILKNVLNK</sequence>
<evidence type="ECO:0000256" key="1">
    <source>
        <dbReference type="ARBA" id="ARBA00004651"/>
    </source>
</evidence>
<dbReference type="GO" id="GO:0005549">
    <property type="term" value="F:odorant binding"/>
    <property type="evidence" value="ECO:0007669"/>
    <property type="project" value="InterPro"/>
</dbReference>
<evidence type="ECO:0000256" key="10">
    <source>
        <dbReference type="SAM" id="Phobius"/>
    </source>
</evidence>
<evidence type="ECO:0000256" key="7">
    <source>
        <dbReference type="ARBA" id="ARBA00023136"/>
    </source>
</evidence>
<dbReference type="AlphaFoldDB" id="A0A0E3Y6Z8"/>
<evidence type="ECO:0000256" key="6">
    <source>
        <dbReference type="ARBA" id="ARBA00022989"/>
    </source>
</evidence>
<keyword evidence="6 10" id="KW-1133">Transmembrane helix</keyword>
<keyword evidence="7 10" id="KW-0472">Membrane</keyword>
<feature type="non-terminal residue" evidence="11">
    <location>
        <position position="1"/>
    </location>
</feature>
<dbReference type="GO" id="GO:0007165">
    <property type="term" value="P:signal transduction"/>
    <property type="evidence" value="ECO:0007669"/>
    <property type="project" value="UniProtKB-KW"/>
</dbReference>
<keyword evidence="2" id="KW-1003">Cell membrane</keyword>
<comment type="subcellular location">
    <subcellularLocation>
        <location evidence="1">Cell membrane</location>
        <topology evidence="1">Multi-pass membrane protein</topology>
    </subcellularLocation>
</comment>
<proteinExistence type="evidence at transcript level"/>
<feature type="transmembrane region" description="Helical" evidence="10">
    <location>
        <begin position="159"/>
        <end position="178"/>
    </location>
</feature>
<gene>
    <name evidence="11" type="primary">OR38</name>
</gene>
<reference evidence="11" key="1">
    <citation type="journal article" date="2015" name="PLoS ONE">
        <title>Chemosensory Gene Families in Adult Antennae of Anomala corpulenta Motschulsky (Coleoptera: Scarabaeidae: Rutelinae).</title>
        <authorList>
            <person name="Li X."/>
            <person name="Ju Q."/>
            <person name="Jie W."/>
            <person name="Li F."/>
            <person name="Jiang X."/>
            <person name="Hu J."/>
            <person name="Qu M."/>
        </authorList>
    </citation>
    <scope>NUCLEOTIDE SEQUENCE</scope>
</reference>
<feature type="transmembrane region" description="Helical" evidence="10">
    <location>
        <begin position="126"/>
        <end position="147"/>
    </location>
</feature>
<organism evidence="11">
    <name type="scientific">Anomala corpulenta</name>
    <dbReference type="NCBI Taxonomy" id="931571"/>
    <lineage>
        <taxon>Eukaryota</taxon>
        <taxon>Metazoa</taxon>
        <taxon>Ecdysozoa</taxon>
        <taxon>Arthropoda</taxon>
        <taxon>Hexapoda</taxon>
        <taxon>Insecta</taxon>
        <taxon>Pterygota</taxon>
        <taxon>Neoptera</taxon>
        <taxon>Endopterygota</taxon>
        <taxon>Coleoptera</taxon>
        <taxon>Polyphaga</taxon>
        <taxon>Scarabaeiformia</taxon>
        <taxon>Scarabaeidae</taxon>
        <taxon>Rutelinae</taxon>
        <taxon>Anomala</taxon>
    </lineage>
</organism>
<name>A0A0E3Y6Z8_9SCAR</name>
<keyword evidence="9" id="KW-0807">Transducer</keyword>
<dbReference type="InterPro" id="IPR004117">
    <property type="entry name" value="7tm6_olfct_rcpt"/>
</dbReference>
<dbReference type="GO" id="GO:0004984">
    <property type="term" value="F:olfactory receptor activity"/>
    <property type="evidence" value="ECO:0007669"/>
    <property type="project" value="InterPro"/>
</dbReference>
<protein>
    <submittedName>
        <fullName evidence="11">Odorant receptor 38</fullName>
    </submittedName>
</protein>
<feature type="transmembrane region" description="Helical" evidence="10">
    <location>
        <begin position="6"/>
        <end position="28"/>
    </location>
</feature>
<dbReference type="EMBL" id="KM251692">
    <property type="protein sequence ID" value="AKC58573.1"/>
    <property type="molecule type" value="mRNA"/>
</dbReference>
<dbReference type="PANTHER" id="PTHR21137">
    <property type="entry name" value="ODORANT RECEPTOR"/>
    <property type="match status" value="1"/>
</dbReference>
<keyword evidence="3" id="KW-0716">Sensory transduction</keyword>